<dbReference type="Gene3D" id="3.30.1490.20">
    <property type="entry name" value="ATP-grasp fold, A domain"/>
    <property type="match status" value="1"/>
</dbReference>
<evidence type="ECO:0000313" key="7">
    <source>
        <dbReference type="Proteomes" id="UP000218231"/>
    </source>
</evidence>
<dbReference type="Gene3D" id="3.30.470.20">
    <property type="entry name" value="ATP-grasp fold, B domain"/>
    <property type="match status" value="1"/>
</dbReference>
<keyword evidence="3 4" id="KW-0067">ATP-binding</keyword>
<evidence type="ECO:0000256" key="4">
    <source>
        <dbReference type="PROSITE-ProRule" id="PRU00409"/>
    </source>
</evidence>
<evidence type="ECO:0000256" key="1">
    <source>
        <dbReference type="ARBA" id="ARBA00022598"/>
    </source>
</evidence>
<dbReference type="Gene3D" id="3.40.50.20">
    <property type="match status" value="1"/>
</dbReference>
<name>A0A2A2K403_9BILA</name>
<accession>A0A2A2K403</accession>
<dbReference type="GO" id="GO:0005524">
    <property type="term" value="F:ATP binding"/>
    <property type="evidence" value="ECO:0007669"/>
    <property type="project" value="UniProtKB-UniRule"/>
</dbReference>
<keyword evidence="7" id="KW-1185">Reference proteome</keyword>
<evidence type="ECO:0000256" key="2">
    <source>
        <dbReference type="ARBA" id="ARBA00022741"/>
    </source>
</evidence>
<comment type="caution">
    <text evidence="6">The sequence shown here is derived from an EMBL/GenBank/DDBJ whole genome shotgun (WGS) entry which is preliminary data.</text>
</comment>
<dbReference type="InterPro" id="IPR052032">
    <property type="entry name" value="ATP-dep_AA_Ligase"/>
</dbReference>
<feature type="domain" description="ATP-grasp" evidence="5">
    <location>
        <begin position="124"/>
        <end position="319"/>
    </location>
</feature>
<gene>
    <name evidence="6" type="ORF">WR25_19723</name>
</gene>
<dbReference type="InterPro" id="IPR011761">
    <property type="entry name" value="ATP-grasp"/>
</dbReference>
<dbReference type="EMBL" id="LIAE01009710">
    <property type="protein sequence ID" value="PAV68674.1"/>
    <property type="molecule type" value="Genomic_DNA"/>
</dbReference>
<dbReference type="GO" id="GO:0046872">
    <property type="term" value="F:metal ion binding"/>
    <property type="evidence" value="ECO:0007669"/>
    <property type="project" value="InterPro"/>
</dbReference>
<dbReference type="GO" id="GO:0016874">
    <property type="term" value="F:ligase activity"/>
    <property type="evidence" value="ECO:0007669"/>
    <property type="project" value="UniProtKB-KW"/>
</dbReference>
<reference evidence="6 7" key="1">
    <citation type="journal article" date="2017" name="Curr. Biol.">
        <title>Genome architecture and evolution of a unichromosomal asexual nematode.</title>
        <authorList>
            <person name="Fradin H."/>
            <person name="Zegar C."/>
            <person name="Gutwein M."/>
            <person name="Lucas J."/>
            <person name="Kovtun M."/>
            <person name="Corcoran D."/>
            <person name="Baugh L.R."/>
            <person name="Kiontke K."/>
            <person name="Gunsalus K."/>
            <person name="Fitch D.H."/>
            <person name="Piano F."/>
        </authorList>
    </citation>
    <scope>NUCLEOTIDE SEQUENCE [LARGE SCALE GENOMIC DNA]</scope>
    <source>
        <strain evidence="6">PF1309</strain>
    </source>
</reference>
<dbReference type="PANTHER" id="PTHR43585">
    <property type="entry name" value="FUMIPYRROLE BIOSYNTHESIS PROTEIN C"/>
    <property type="match status" value="1"/>
</dbReference>
<sequence>MQARKERLMQLIVFCPPKIILQHSAQSWADALGPGGMLLSCNSRAQEITAHLGDQVVYRLFDYFNDNALVEVDVHDMAREMRDPLCVALAEIDVLRVARINDRLGVSQGAEGRAMFYRDKFFMKQRARDRGFAVADMAPLTHATAAIQFSEQHGFPVVVKPRDGRGSNGVEVLRDMSQLRQWLAARGATTFHNLMIERYVRGSHYIVNGLYIDGKPILVSPVRVMTSALDFLGGKAHDLHMLDASNPMRDKLVRYARALVEDVLPSEPTLLFHLELFVTDTGEIVLCEIASRLGGVFFNQEISHAWGLDPRMTFLRALRDPAYRPASMIEPRQMVGHISIPPRVGLLREVPSDCPLDGVLEYRISASRMTAYRSMEFTNSEILNAIVAGRNERELQLRLGEVERWFHESCDWAGNEAAAV</sequence>
<dbReference type="Pfam" id="PF13535">
    <property type="entry name" value="ATP-grasp_4"/>
    <property type="match status" value="1"/>
</dbReference>
<dbReference type="PROSITE" id="PS50975">
    <property type="entry name" value="ATP_GRASP"/>
    <property type="match status" value="1"/>
</dbReference>
<keyword evidence="2 4" id="KW-0547">Nucleotide-binding</keyword>
<dbReference type="SUPFAM" id="SSF56059">
    <property type="entry name" value="Glutathione synthetase ATP-binding domain-like"/>
    <property type="match status" value="1"/>
</dbReference>
<dbReference type="OrthoDB" id="9975115at2759"/>
<evidence type="ECO:0000259" key="5">
    <source>
        <dbReference type="PROSITE" id="PS50975"/>
    </source>
</evidence>
<keyword evidence="1" id="KW-0436">Ligase</keyword>
<evidence type="ECO:0000313" key="6">
    <source>
        <dbReference type="EMBL" id="PAV68674.1"/>
    </source>
</evidence>
<organism evidence="6 7">
    <name type="scientific">Diploscapter pachys</name>
    <dbReference type="NCBI Taxonomy" id="2018661"/>
    <lineage>
        <taxon>Eukaryota</taxon>
        <taxon>Metazoa</taxon>
        <taxon>Ecdysozoa</taxon>
        <taxon>Nematoda</taxon>
        <taxon>Chromadorea</taxon>
        <taxon>Rhabditida</taxon>
        <taxon>Rhabditina</taxon>
        <taxon>Rhabditomorpha</taxon>
        <taxon>Rhabditoidea</taxon>
        <taxon>Rhabditidae</taxon>
        <taxon>Diploscapter</taxon>
    </lineage>
</organism>
<dbReference type="Proteomes" id="UP000218231">
    <property type="component" value="Unassembled WGS sequence"/>
</dbReference>
<dbReference type="AlphaFoldDB" id="A0A2A2K403"/>
<evidence type="ECO:0000256" key="3">
    <source>
        <dbReference type="ARBA" id="ARBA00022840"/>
    </source>
</evidence>
<dbReference type="InterPro" id="IPR013815">
    <property type="entry name" value="ATP_grasp_subdomain_1"/>
</dbReference>
<protein>
    <recommendedName>
        <fullName evidence="5">ATP-grasp domain-containing protein</fullName>
    </recommendedName>
</protein>
<proteinExistence type="predicted"/>
<dbReference type="PANTHER" id="PTHR43585:SF2">
    <property type="entry name" value="ATP-GRASP ENZYME FSQD"/>
    <property type="match status" value="1"/>
</dbReference>